<comment type="caution">
    <text evidence="1">The sequence shown here is derived from an EMBL/GenBank/DDBJ whole genome shotgun (WGS) entry which is preliminary data.</text>
</comment>
<dbReference type="AlphaFoldDB" id="A0A318V8L3"/>
<protein>
    <submittedName>
        <fullName evidence="1">Uncharacterized protein</fullName>
    </submittedName>
</protein>
<dbReference type="RefSeq" id="WP_110571848.1">
    <property type="nucleotide sequence ID" value="NZ_QKLW01000001.1"/>
</dbReference>
<proteinExistence type="predicted"/>
<sequence length="365" mass="41205">MAQGIISDNWSLQDISSLFMDGMENASADEIAIANGEHSYKAVSYPSIQTEALFDFLTDLVLRDEILVEAKFEDAWLRTSSPILAAKNLGVVRSYPFLEEPHKLVEPRNRIIEHMSSTESLKLAHKENVLSWQESKRPQHPLLSATMWGGAGMCARSFVYEKSYTPHPLRKRFFVNSGFMLPAGDALHQLTSFLNDEQMKVSKKVYGTDSLYSLFVNMPAIPIRIIQESFSPSQLIEVALQMRQDFAKLREWLKLFQNALSEENLKSIANYRKQLDSVSEYVNSKIGLGSAIKPVTMEAGVGIFKMVTQSNPVNTLKNQFGVRATLNSLIFDSNGKQEIKKFISMFEQRGTAVGYDIEQHFTKNA</sequence>
<dbReference type="EMBL" id="QKLW01000001">
    <property type="protein sequence ID" value="PYF84403.1"/>
    <property type="molecule type" value="Genomic_DNA"/>
</dbReference>
<evidence type="ECO:0000313" key="1">
    <source>
        <dbReference type="EMBL" id="PYF84403.1"/>
    </source>
</evidence>
<organism evidence="1 2">
    <name type="scientific">Marinomonas alcarazii</name>
    <dbReference type="NCBI Taxonomy" id="491949"/>
    <lineage>
        <taxon>Bacteria</taxon>
        <taxon>Pseudomonadati</taxon>
        <taxon>Pseudomonadota</taxon>
        <taxon>Gammaproteobacteria</taxon>
        <taxon>Oceanospirillales</taxon>
        <taxon>Oceanospirillaceae</taxon>
        <taxon>Marinomonas</taxon>
    </lineage>
</organism>
<dbReference type="Proteomes" id="UP000247551">
    <property type="component" value="Unassembled WGS sequence"/>
</dbReference>
<gene>
    <name evidence="1" type="ORF">DFP75_101428</name>
</gene>
<name>A0A318V8L3_9GAMM</name>
<reference evidence="1 2" key="1">
    <citation type="submission" date="2018-06" db="EMBL/GenBank/DDBJ databases">
        <title>Genomic Encyclopedia of Type Strains, Phase III (KMG-III): the genomes of soil and plant-associated and newly described type strains.</title>
        <authorList>
            <person name="Whitman W."/>
        </authorList>
    </citation>
    <scope>NUCLEOTIDE SEQUENCE [LARGE SCALE GENOMIC DNA]</scope>
    <source>
        <strain evidence="1 2">CECT 7730</strain>
    </source>
</reference>
<evidence type="ECO:0000313" key="2">
    <source>
        <dbReference type="Proteomes" id="UP000247551"/>
    </source>
</evidence>
<keyword evidence="2" id="KW-1185">Reference proteome</keyword>
<accession>A0A318V8L3</accession>